<dbReference type="eggNOG" id="KOG3689">
    <property type="taxonomic scope" value="Eukaryota"/>
</dbReference>
<dbReference type="AlphaFoldDB" id="K3X7U6"/>
<dbReference type="VEuPathDB" id="FungiDB:PYU1_G013266"/>
<feature type="region of interest" description="Disordered" evidence="2">
    <location>
        <begin position="1"/>
        <end position="153"/>
    </location>
</feature>
<dbReference type="Pfam" id="PF01590">
    <property type="entry name" value="GAF"/>
    <property type="match status" value="1"/>
</dbReference>
<feature type="coiled-coil region" evidence="1">
    <location>
        <begin position="912"/>
        <end position="946"/>
    </location>
</feature>
<dbReference type="EnsemblProtists" id="PYU1_T013295">
    <property type="protein sequence ID" value="PYU1_T013295"/>
    <property type="gene ID" value="PYU1_G013266"/>
</dbReference>
<organism evidence="4 5">
    <name type="scientific">Globisporangium ultimum (strain ATCC 200006 / CBS 805.95 / DAOM BR144)</name>
    <name type="common">Pythium ultimum</name>
    <dbReference type="NCBI Taxonomy" id="431595"/>
    <lineage>
        <taxon>Eukaryota</taxon>
        <taxon>Sar</taxon>
        <taxon>Stramenopiles</taxon>
        <taxon>Oomycota</taxon>
        <taxon>Peronosporomycetes</taxon>
        <taxon>Pythiales</taxon>
        <taxon>Pythiaceae</taxon>
        <taxon>Globisporangium</taxon>
    </lineage>
</organism>
<proteinExistence type="predicted"/>
<reference evidence="5" key="2">
    <citation type="submission" date="2010-04" db="EMBL/GenBank/DDBJ databases">
        <authorList>
            <person name="Buell R."/>
            <person name="Hamilton J."/>
            <person name="Hostetler J."/>
        </authorList>
    </citation>
    <scope>NUCLEOTIDE SEQUENCE [LARGE SCALE GENOMIC DNA]</scope>
    <source>
        <strain evidence="5">DAOM:BR144</strain>
    </source>
</reference>
<feature type="compositionally biased region" description="Basic and acidic residues" evidence="2">
    <location>
        <begin position="1114"/>
        <end position="1127"/>
    </location>
</feature>
<evidence type="ECO:0000259" key="3">
    <source>
        <dbReference type="SMART" id="SM00065"/>
    </source>
</evidence>
<feature type="compositionally biased region" description="Basic and acidic residues" evidence="2">
    <location>
        <begin position="62"/>
        <end position="75"/>
    </location>
</feature>
<feature type="coiled-coil region" evidence="1">
    <location>
        <begin position="261"/>
        <end position="409"/>
    </location>
</feature>
<feature type="compositionally biased region" description="Acidic residues" evidence="2">
    <location>
        <begin position="1104"/>
        <end position="1113"/>
    </location>
</feature>
<feature type="region of interest" description="Disordered" evidence="2">
    <location>
        <begin position="1068"/>
        <end position="1220"/>
    </location>
</feature>
<feature type="compositionally biased region" description="Polar residues" evidence="2">
    <location>
        <begin position="233"/>
        <end position="250"/>
    </location>
</feature>
<evidence type="ECO:0000313" key="4">
    <source>
        <dbReference type="EnsemblProtists" id="PYU1_T013295"/>
    </source>
</evidence>
<keyword evidence="1" id="KW-0175">Coiled coil</keyword>
<feature type="compositionally biased region" description="Basic residues" evidence="2">
    <location>
        <begin position="76"/>
        <end position="87"/>
    </location>
</feature>
<dbReference type="Proteomes" id="UP000019132">
    <property type="component" value="Unassembled WGS sequence"/>
</dbReference>
<dbReference type="OMA" id="ILNRCGS"/>
<reference evidence="4" key="3">
    <citation type="submission" date="2015-02" db="UniProtKB">
        <authorList>
            <consortium name="EnsemblProtists"/>
        </authorList>
    </citation>
    <scope>IDENTIFICATION</scope>
    <source>
        <strain evidence="4">DAOM BR144</strain>
    </source>
</reference>
<sequence length="1243" mass="136365">MPRAAADDAELASSSSSPTLGKSRGKCSAGTPQSASTPFFIVQEPVISPSGGVTSQSPTGYRDADAGHVSSDQKKAKAVKSGKKRRSSSGVSSPLSQKSWRGDSQDEAPGAARTSDRTSFKGSSPGITTLDAHKEDEHESDDVAPSERPQRKEKTQLILSRVGSAPDLPLHSSVSAGVYSSSKKRNLMKSAGPNGAGPHLIALQRSRLIPLPINIRTGTLQRDAARKRDEWIGSNNNSSAEITDNRSQQQLEDKANDDFAIASLKVRLAQMEKDMVRVQKHKHALEKQSAQLSTENQSLHAEKLQLHAQIDQMGKSMRQQKHAFEKLSDRYANVYANLQKLTEQQQSPTPDNHIGATQSVLQALTRENQDFQRKLRVLEARHVEDKAIAANQEKKIKRLRAEMEALQHMNNARDDGSESQNEFFALRNFPDMKKPDSSPMPSSINGKPLGAASTKVALSPAAALSSNNTGTSSNRSHLIGAEDYQYIDPNILKVLEKVDSQFSITNAISLSAVLKKWLNSCLHVVNSTNLSSVLQSFLNRVCELLHCKHAALFEVDYLDRKLVGKYSESGDVRWELPLDKGILGYAARQNTLCNVPKAYDDPRFFSSTDTITGIPSREVLCIPLVHELHPRQPHGVFAVLQAWNTTHQKPFTTNDQILGCLLTIQAGTVAKTLQKVNRKLLQIVRMPQEILQEPLMNYTSSSSVGLLSGSSSSVVPTISAVHLVATAQKKFAECIGIHKVKIFVLEPELMKIWYVGSEVDAASGHTTLVRKYSNVLSSLCGLVVKSNSAGIVLEDPVSEAAFNDTVDLKGGAGGMYLYPIGSPWGTTSLGMIQVARSAVRPSSGAARGPASDGDSIFAATVHKEKQSARQSQDSLLIELIELFARMFASLLHHVKAHQLYDTCPQEIQDARLAYITDRLELLESEYTKAQAEAEEEEARIERSLAVTAMMEQRILESAQQERRLHSQEGQRLVTSSLPLYDDENEAVQRARFTDPGHTFAKSLHTARCVSPAGSRKDMPIHRSSMANSLDDDWYLYVLSPSQDINDSPSHGNGHVSTATCNAEPFSSEPAELVTTEPTLPDSREEAGILRSDTDNAPSFLNGEAPDDEQQEVDLAEHEPGEGVRYNDGEAGEDDGWQGSWHQQDPSQDDGNDTIDTTWQEQDEAGDTNDLWHEYEHQDEHNAEEDEEQWQANSVMDVNSWRDASDESRMSDPSPVGLLSTDSMYAIDLSYSDGSPADDEDASP</sequence>
<evidence type="ECO:0000313" key="5">
    <source>
        <dbReference type="Proteomes" id="UP000019132"/>
    </source>
</evidence>
<accession>K3X7U6</accession>
<dbReference type="STRING" id="431595.K3X7U6"/>
<name>K3X7U6_GLOUD</name>
<dbReference type="Gene3D" id="3.30.450.40">
    <property type="match status" value="1"/>
</dbReference>
<feature type="compositionally biased region" description="Basic and acidic residues" evidence="2">
    <location>
        <begin position="1081"/>
        <end position="1093"/>
    </location>
</feature>
<dbReference type="HOGENOM" id="CLU_006216_0_0_1"/>
<evidence type="ECO:0000256" key="2">
    <source>
        <dbReference type="SAM" id="MobiDB-lite"/>
    </source>
</evidence>
<dbReference type="SMART" id="SM00065">
    <property type="entry name" value="GAF"/>
    <property type="match status" value="1"/>
</dbReference>
<dbReference type="InterPro" id="IPR003018">
    <property type="entry name" value="GAF"/>
</dbReference>
<feature type="region of interest" description="Disordered" evidence="2">
    <location>
        <begin position="231"/>
        <end position="250"/>
    </location>
</feature>
<dbReference type="EMBL" id="GL376627">
    <property type="status" value="NOT_ANNOTATED_CDS"/>
    <property type="molecule type" value="Genomic_DNA"/>
</dbReference>
<feature type="compositionally biased region" description="Basic and acidic residues" evidence="2">
    <location>
        <begin position="1169"/>
        <end position="1180"/>
    </location>
</feature>
<reference evidence="5" key="1">
    <citation type="journal article" date="2010" name="Genome Biol.">
        <title>Genome sequence of the necrotrophic plant pathogen Pythium ultimum reveals original pathogenicity mechanisms and effector repertoire.</title>
        <authorList>
            <person name="Levesque C.A."/>
            <person name="Brouwer H."/>
            <person name="Cano L."/>
            <person name="Hamilton J.P."/>
            <person name="Holt C."/>
            <person name="Huitema E."/>
            <person name="Raffaele S."/>
            <person name="Robideau G.P."/>
            <person name="Thines M."/>
            <person name="Win J."/>
            <person name="Zerillo M.M."/>
            <person name="Beakes G.W."/>
            <person name="Boore J.L."/>
            <person name="Busam D."/>
            <person name="Dumas B."/>
            <person name="Ferriera S."/>
            <person name="Fuerstenberg S.I."/>
            <person name="Gachon C.M."/>
            <person name="Gaulin E."/>
            <person name="Govers F."/>
            <person name="Grenville-Briggs L."/>
            <person name="Horner N."/>
            <person name="Hostetler J."/>
            <person name="Jiang R.H."/>
            <person name="Johnson J."/>
            <person name="Krajaejun T."/>
            <person name="Lin H."/>
            <person name="Meijer H.J."/>
            <person name="Moore B."/>
            <person name="Morris P."/>
            <person name="Phuntmart V."/>
            <person name="Puiu D."/>
            <person name="Shetty J."/>
            <person name="Stajich J.E."/>
            <person name="Tripathy S."/>
            <person name="Wawra S."/>
            <person name="van West P."/>
            <person name="Whitty B.R."/>
            <person name="Coutinho P.M."/>
            <person name="Henrissat B."/>
            <person name="Martin F."/>
            <person name="Thomas P.D."/>
            <person name="Tyler B.M."/>
            <person name="De Vries R.P."/>
            <person name="Kamoun S."/>
            <person name="Yandell M."/>
            <person name="Tisserat N."/>
            <person name="Buell C.R."/>
        </authorList>
    </citation>
    <scope>NUCLEOTIDE SEQUENCE</scope>
    <source>
        <strain evidence="5">DAOM:BR144</strain>
    </source>
</reference>
<dbReference type="InterPro" id="IPR029016">
    <property type="entry name" value="GAF-like_dom_sf"/>
</dbReference>
<evidence type="ECO:0000256" key="1">
    <source>
        <dbReference type="SAM" id="Coils"/>
    </source>
</evidence>
<dbReference type="InParanoid" id="K3X7U6"/>
<protein>
    <recommendedName>
        <fullName evidence="3">GAF domain-containing protein</fullName>
    </recommendedName>
</protein>
<dbReference type="SUPFAM" id="SSF55781">
    <property type="entry name" value="GAF domain-like"/>
    <property type="match status" value="1"/>
</dbReference>
<keyword evidence="5" id="KW-1185">Reference proteome</keyword>
<feature type="domain" description="GAF" evidence="3">
    <location>
        <begin position="529"/>
        <end position="680"/>
    </location>
</feature>